<accession>A0A8K0I2B4</accession>
<evidence type="ECO:0000259" key="28">
    <source>
        <dbReference type="PROSITE" id="PS50989"/>
    </source>
</evidence>
<dbReference type="SMART" id="SM00878">
    <property type="entry name" value="Biotin_carb_C"/>
    <property type="match status" value="1"/>
</dbReference>
<dbReference type="OrthoDB" id="196847at2759"/>
<dbReference type="InterPro" id="IPR011764">
    <property type="entry name" value="Biotin_carboxylation_dom"/>
</dbReference>
<dbReference type="Pfam" id="PF02786">
    <property type="entry name" value="CPSase_L_D2"/>
    <property type="match status" value="1"/>
</dbReference>
<proteinExistence type="predicted"/>
<keyword evidence="12" id="KW-0276">Fatty acid metabolism</keyword>
<dbReference type="SUPFAM" id="SSF52440">
    <property type="entry name" value="PreATP-grasp domain"/>
    <property type="match status" value="1"/>
</dbReference>
<reference evidence="29" key="2">
    <citation type="submission" date="2019-07" db="EMBL/GenBank/DDBJ databases">
        <authorList>
            <person name="Yang Y."/>
            <person name="Bocs S."/>
            <person name="Baudouin L."/>
        </authorList>
    </citation>
    <scope>NUCLEOTIDE SEQUENCE</scope>
    <source>
        <tissue evidence="29">Spear leaf of Hainan Tall coconut</tissue>
    </source>
</reference>
<dbReference type="InterPro" id="IPR029045">
    <property type="entry name" value="ClpP/crotonase-like_dom_sf"/>
</dbReference>
<dbReference type="InterPro" id="IPR034733">
    <property type="entry name" value="AcCoA_carboxyl_beta"/>
</dbReference>
<dbReference type="Pfam" id="PF00289">
    <property type="entry name" value="Biotin_carb_N"/>
    <property type="match status" value="1"/>
</dbReference>
<dbReference type="Pfam" id="PF08326">
    <property type="entry name" value="ACC_central"/>
    <property type="match status" value="1"/>
</dbReference>
<comment type="cofactor">
    <cofactor evidence="1">
        <name>biotin</name>
        <dbReference type="ChEBI" id="CHEBI:57586"/>
    </cofactor>
</comment>
<feature type="domain" description="CoA carboxyltransferase N-terminal" evidence="27">
    <location>
        <begin position="1512"/>
        <end position="1852"/>
    </location>
</feature>
<dbReference type="Gene3D" id="2.40.50.100">
    <property type="match status" value="1"/>
</dbReference>
<dbReference type="FunFam" id="2.40.50.100:FF:000005">
    <property type="entry name" value="Acetyl-CoA carboxylase 1"/>
    <property type="match status" value="1"/>
</dbReference>
<evidence type="ECO:0000256" key="18">
    <source>
        <dbReference type="ARBA" id="ARBA00023267"/>
    </source>
</evidence>
<dbReference type="FunFam" id="3.30.470.20:FF:000043">
    <property type="entry name" value="acetyl-CoA carboxylase 1-like"/>
    <property type="match status" value="1"/>
</dbReference>
<comment type="pathway">
    <text evidence="3">Lipid metabolism; malonyl-CoA biosynthesis; malonyl-CoA from acetyl-CoA: step 1/1.</text>
</comment>
<dbReference type="GO" id="GO:0004075">
    <property type="term" value="F:biotin carboxylase activity"/>
    <property type="evidence" value="ECO:0007669"/>
    <property type="project" value="UniProtKB-EC"/>
</dbReference>
<keyword evidence="7" id="KW-0021">Allosteric enzyme</keyword>
<dbReference type="Gene3D" id="3.30.470.20">
    <property type="entry name" value="ATP-grasp fold, B domain"/>
    <property type="match status" value="1"/>
</dbReference>
<dbReference type="GO" id="GO:2001295">
    <property type="term" value="P:malonyl-CoA biosynthetic process"/>
    <property type="evidence" value="ECO:0007669"/>
    <property type="project" value="UniProtKB-UniPathway"/>
</dbReference>
<dbReference type="FunFam" id="3.90.226.10:FF:000010">
    <property type="entry name" value="acetyl-CoA carboxylase isoform X2"/>
    <property type="match status" value="1"/>
</dbReference>
<dbReference type="GO" id="GO:0046872">
    <property type="term" value="F:metal ion binding"/>
    <property type="evidence" value="ECO:0007669"/>
    <property type="project" value="UniProtKB-KW"/>
</dbReference>
<keyword evidence="8" id="KW-0597">Phosphoprotein</keyword>
<keyword evidence="30" id="KW-1185">Reference proteome</keyword>
<dbReference type="SUPFAM" id="SSF56059">
    <property type="entry name" value="Glutathione synthetase ATP-binding domain-like"/>
    <property type="match status" value="1"/>
</dbReference>
<dbReference type="Gene3D" id="3.30.1490.20">
    <property type="entry name" value="ATP-grasp fold, A domain"/>
    <property type="match status" value="1"/>
</dbReference>
<evidence type="ECO:0000256" key="14">
    <source>
        <dbReference type="ARBA" id="ARBA00022842"/>
    </source>
</evidence>
<comment type="caution">
    <text evidence="29">The sequence shown here is derived from an EMBL/GenBank/DDBJ whole genome shotgun (WGS) entry which is preliminary data.</text>
</comment>
<dbReference type="InterPro" id="IPR049076">
    <property type="entry name" value="ACCA"/>
</dbReference>
<dbReference type="UniPathway" id="UPA00655">
    <property type="reaction ID" value="UER00711"/>
</dbReference>
<evidence type="ECO:0000256" key="12">
    <source>
        <dbReference type="ARBA" id="ARBA00022832"/>
    </source>
</evidence>
<evidence type="ECO:0000256" key="2">
    <source>
        <dbReference type="ARBA" id="ARBA00004514"/>
    </source>
</evidence>
<dbReference type="InterPro" id="IPR049074">
    <property type="entry name" value="ACCA_BT"/>
</dbReference>
<dbReference type="PANTHER" id="PTHR45728:SF3">
    <property type="entry name" value="ACETYL-COA CARBOXYLASE"/>
    <property type="match status" value="1"/>
</dbReference>
<dbReference type="InterPro" id="IPR011054">
    <property type="entry name" value="Rudment_hybrid_motif"/>
</dbReference>
<dbReference type="PROSITE" id="PS50968">
    <property type="entry name" value="BIOTINYL_LIPOYL"/>
    <property type="match status" value="1"/>
</dbReference>
<evidence type="ECO:0000256" key="22">
    <source>
        <dbReference type="ARBA" id="ARBA00057508"/>
    </source>
</evidence>
<keyword evidence="19" id="KW-0511">Multifunctional enzyme</keyword>
<keyword evidence="13 23" id="KW-0067">ATP-binding</keyword>
<evidence type="ECO:0000256" key="10">
    <source>
        <dbReference type="ARBA" id="ARBA00022723"/>
    </source>
</evidence>
<dbReference type="InterPro" id="IPR000089">
    <property type="entry name" value="Biotin_lipoyl"/>
</dbReference>
<dbReference type="PANTHER" id="PTHR45728">
    <property type="entry name" value="ACETYL-COA CARBOXYLASE, ISOFORM A"/>
    <property type="match status" value="1"/>
</dbReference>
<feature type="domain" description="ATP-grasp" evidence="25">
    <location>
        <begin position="200"/>
        <end position="392"/>
    </location>
</feature>
<gene>
    <name evidence="29" type="ORF">COCNU_03G006560</name>
</gene>
<evidence type="ECO:0000256" key="21">
    <source>
        <dbReference type="ARBA" id="ARBA00048600"/>
    </source>
</evidence>
<dbReference type="GO" id="GO:0005524">
    <property type="term" value="F:ATP binding"/>
    <property type="evidence" value="ECO:0007669"/>
    <property type="project" value="UniProtKB-UniRule"/>
</dbReference>
<feature type="domain" description="Biotin carboxylation" evidence="26">
    <location>
        <begin position="47"/>
        <end position="554"/>
    </location>
</feature>
<reference evidence="29" key="1">
    <citation type="journal article" date="2017" name="Gigascience">
        <title>The genome draft of coconut (Cocos nucifera).</title>
        <authorList>
            <person name="Xiao Y."/>
            <person name="Xu P."/>
            <person name="Fan H."/>
            <person name="Baudouin L."/>
            <person name="Xia W."/>
            <person name="Bocs S."/>
            <person name="Xu J."/>
            <person name="Li Q."/>
            <person name="Guo A."/>
            <person name="Zhou L."/>
            <person name="Li J."/>
            <person name="Wu Y."/>
            <person name="Ma Z."/>
            <person name="Armero A."/>
            <person name="Issali A.E."/>
            <person name="Liu N."/>
            <person name="Peng M."/>
            <person name="Yang Y."/>
        </authorList>
    </citation>
    <scope>NUCLEOTIDE SEQUENCE</scope>
    <source>
        <tissue evidence="29">Spear leaf of Hainan Tall coconut</tissue>
    </source>
</reference>
<dbReference type="InterPro" id="IPR011762">
    <property type="entry name" value="COA_CT_N"/>
</dbReference>
<evidence type="ECO:0000256" key="11">
    <source>
        <dbReference type="ARBA" id="ARBA00022741"/>
    </source>
</evidence>
<comment type="catalytic activity">
    <reaction evidence="21">
        <text>N(6)-biotinyl-L-lysyl-[protein] + hydrogencarbonate + ATP = N(6)-carboxybiotinyl-L-lysyl-[protein] + ADP + phosphate + H(+)</text>
        <dbReference type="Rhea" id="RHEA:13501"/>
        <dbReference type="Rhea" id="RHEA-COMP:10505"/>
        <dbReference type="Rhea" id="RHEA-COMP:10506"/>
        <dbReference type="ChEBI" id="CHEBI:15378"/>
        <dbReference type="ChEBI" id="CHEBI:17544"/>
        <dbReference type="ChEBI" id="CHEBI:30616"/>
        <dbReference type="ChEBI" id="CHEBI:43474"/>
        <dbReference type="ChEBI" id="CHEBI:83144"/>
        <dbReference type="ChEBI" id="CHEBI:83145"/>
        <dbReference type="ChEBI" id="CHEBI:456216"/>
        <dbReference type="EC" id="6.3.4.14"/>
    </reaction>
</comment>
<evidence type="ECO:0000259" key="24">
    <source>
        <dbReference type="PROSITE" id="PS50968"/>
    </source>
</evidence>
<evidence type="ECO:0000313" key="29">
    <source>
        <dbReference type="EMBL" id="KAG1334537.1"/>
    </source>
</evidence>
<dbReference type="PROSITE" id="PS50980">
    <property type="entry name" value="COA_CT_NTER"/>
    <property type="match status" value="1"/>
</dbReference>
<comment type="subunit">
    <text evidence="4">Homodimer.</text>
</comment>
<keyword evidence="9" id="KW-0436">Ligase</keyword>
<name>A0A8K0I2B4_COCNU</name>
<feature type="domain" description="CoA carboxyltransferase C-terminal" evidence="28">
    <location>
        <begin position="1856"/>
        <end position="2171"/>
    </location>
</feature>
<feature type="domain" description="Lipoyl-binding" evidence="24">
    <location>
        <begin position="681"/>
        <end position="755"/>
    </location>
</feature>
<dbReference type="GO" id="GO:0005829">
    <property type="term" value="C:cytosol"/>
    <property type="evidence" value="ECO:0007669"/>
    <property type="project" value="UniProtKB-SubCell"/>
</dbReference>
<dbReference type="Gene3D" id="2.40.460.10">
    <property type="entry name" value="Biotin dependent carboxylase carboxyltransferase"/>
    <property type="match status" value="1"/>
</dbReference>
<dbReference type="InterPro" id="IPR016185">
    <property type="entry name" value="PreATP-grasp_dom_sf"/>
</dbReference>
<dbReference type="Gene3D" id="3.90.1770.10">
    <property type="entry name" value="PreATP-grasp domain"/>
    <property type="match status" value="1"/>
</dbReference>
<dbReference type="PROSITE" id="PS50975">
    <property type="entry name" value="ATP_GRASP"/>
    <property type="match status" value="1"/>
</dbReference>
<keyword evidence="17" id="KW-0464">Manganese</keyword>
<dbReference type="InterPro" id="IPR005481">
    <property type="entry name" value="BC-like_N"/>
</dbReference>
<evidence type="ECO:0000256" key="23">
    <source>
        <dbReference type="PROSITE-ProRule" id="PRU00409"/>
    </source>
</evidence>
<keyword evidence="10" id="KW-0479">Metal-binding</keyword>
<evidence type="ECO:0000256" key="13">
    <source>
        <dbReference type="ARBA" id="ARBA00022840"/>
    </source>
</evidence>
<dbReference type="FunFam" id="3.30.1490.20:FF:000003">
    <property type="entry name" value="acetyl-CoA carboxylase isoform X1"/>
    <property type="match status" value="1"/>
</dbReference>
<dbReference type="Gene3D" id="3.40.50.20">
    <property type="match status" value="1"/>
</dbReference>
<dbReference type="InterPro" id="IPR005482">
    <property type="entry name" value="Biotin_COase_C"/>
</dbReference>
<evidence type="ECO:0000259" key="25">
    <source>
        <dbReference type="PROSITE" id="PS50975"/>
    </source>
</evidence>
<protein>
    <submittedName>
        <fullName evidence="29">Acetyl-CoA carboxylase 1</fullName>
    </submittedName>
</protein>
<evidence type="ECO:0000256" key="1">
    <source>
        <dbReference type="ARBA" id="ARBA00001953"/>
    </source>
</evidence>
<dbReference type="Pfam" id="PF00364">
    <property type="entry name" value="Biotin_lipoyl"/>
    <property type="match status" value="1"/>
</dbReference>
<dbReference type="InterPro" id="IPR011761">
    <property type="entry name" value="ATP-grasp"/>
</dbReference>
<dbReference type="GO" id="GO:0006633">
    <property type="term" value="P:fatty acid biosynthetic process"/>
    <property type="evidence" value="ECO:0007669"/>
    <property type="project" value="UniProtKB-KW"/>
</dbReference>
<sequence>MSEVLRGPVMAEPWSMNGVVNGTVQLRHAATLSEVDDFCMALGGRKPIHSILIANNGMAAVKFIRSIRTWAYETFGTEKAILLVAMATPEDLRINAEHIRIADQFVEVPGGTNNNNYANVQLIVEMAEITHVSAVWPGWGHASENPELPDALNAKGIIFLGPPATSMAALGDKIGSSLIAQAAGVPTLPWSGSHVKIEAESCLDSIPEEIYREACVYTTEEAVASCQVVGYPAMIKASWGGGGKGIRKVHNDDDVRALFKQVQGEVPGSPIFIMKVASQSRHLEVQLLCDQYRNVAALHSRDCSVQRRHQKIIEEGPITVAPLETVKQLEQAARRLAKIVGYVGAATVEYLYSMETGEYYFLELNPRLQVEHPVTEWIAEINLPAAQVAVGMGIPLWQIPEIRRFYGMNHGGGYDAWRKTSISATPFDCDKAESVRPKGHCVAVRVTSEDPDDGFKPTSGKVQELSFKSKPNVWAYFSVKSGGGIHEFSDSQFGHVFAFGESRALAIANMVLGLKEIQIRGEIHTNVDYTIDLLHASEYRDNKIHTGWLDSRIAMRVRAERPPWYLSVVGGALYKASTSSAAIVSDYVGYLGKGQIPPKHISLVNSHVTLNIEGNKYTIEMVRGGPGSYKLSMNGSEVEAEIHTLRDGGLLMQLDGNSHVIYAEEEAAGTRLLIDGRTCLLQNDHDPSKLVAETPCKLLRFLVPDGAHVDTDEPYAEVEVMKMCMPLLLPASGVIHFVMSEGQAMQAGDLLARLDLDDPSAVRRAEPFHGTFPKLGPPTAVSGKVHQRCAASLNAAQMILAGYEHNINEVVQDLLNCLDSPELPFLQWQETMSVLATRLPKDLRNELDAKYREYETMSIFQKNTDFPARLLRGVLEAHLLSCTEKEKATHERLVEPLMSLVKSYEGGRESHARVIVRSLFEEYLSVEELFSDNIQADVIERLRLQHKKELLKVVDIVLSHQGVRSKNKLILRLMEALVYPNPAAYRDQLIRFSALNHTTYSELALKASQLLEQTKLSELRTSIARSLSELEMFTEEGERVSTPRRKSAINERMEDLVSAPLAVEDALVALFDHSDPTLQRRVVETYIRRLYQPYLVKGSVRMQWQRSGLVALWEFSEEHIEKRNGSEDPIADKPLVEKHCEKRWGTMVIIKSLQFLPTAIGAALKETTHCLNSKADNEPFSNGLPEHASQGNMLHVALVGINNQMSTLQDSGDEDQAQERINKLAKILKENSLSSGLHEAGVRVISCIIQRDEGRAPMRHSFHWSAEKLYYEEEPLLRHLEPPLSTFLELDKLKGYKNMQYTPSRDRQWHLYTVLDPKAPIQRMFLRTLVRQPSMTNGFSSSEILDSEIICAQSHLSFASISILRSLMGALEELELHVHNATIRSDHSHMYLCILREQQLFDLIPVSRTMDLNDSQEEFTICTILEEMFVKIHELVGVRMHRLAVCEWEVKLWLDSVGLASGAWRIIVTNVTGHTCTIQIYREVEDSKSHELVYHSATSVSGPLHGVPLTAKYQPLSIIDRKRLAARKNNTTYCYDFPLAFETALRVSWASYDLGNAKAKDSKDLLKVTELMFADKNGAWGTALVPVERSPGLNDVGMIAWFMEMSTPEFPGGRKIIVVANDVTFKAGSFGPREDAFFYAVTNLSCEKKLPLIYLAANSGARIGVAEEVKACFRVGWSDELSPERGFHYIYLTPEDYPRIGSSVIAHEMKLENGESRWIIDTIVGKEDGLGVENLTGSGAIAGAYSRAYKETFTLTYVTGRTVGIGAYLARLGMRCIQRLDQPIILTGFSALNKLLGREVYSSHMQLGGPKIMATNGVVHLTVSDDLEGISAILKWLSYVPPYIGGPLPISRSLDPPERPVGYFPENSCDPRAAICGVQDGNGGWLGGIFDRGSFIETLEGWAKTVVTGRARLGGIPVGIVAVETQTMMQVIPADPGQLDSQERIVPQAGQVWFPDSATKTSQALLDFNREELPLFILANWRGFSGGQRDLFEGILQAGSTIVENLRTYKQPVFVYIPMTGELRGGAWVVVDSKINPDHIEMYAEQTAKGNVLEPEGMIEIKFRSKELLECMGRLDRELVSLKAKLQEARTVGIPGDVESIQKRITSREKQLLPVYTQIATRFAELHDTSLRMAAKGVINKVVDWESSRSFFYKRLHRRVSEGSLIRIVRDAAGEQLPQKSALELIKKWFLASEAAELAGSKWEDDDAFFAWKDDPKNFEKYLKELQVQKVLLQLSSIGESASDLQALPQGLAALLSKMDSSSRARITEELKQVLGRY</sequence>
<dbReference type="InterPro" id="IPR005479">
    <property type="entry name" value="CPAse_ATP-bd"/>
</dbReference>
<keyword evidence="6" id="KW-0444">Lipid biosynthesis</keyword>
<keyword evidence="5" id="KW-0963">Cytoplasm</keyword>
<dbReference type="InterPro" id="IPR011053">
    <property type="entry name" value="Single_hybrid_motif"/>
</dbReference>
<evidence type="ECO:0000256" key="8">
    <source>
        <dbReference type="ARBA" id="ARBA00022553"/>
    </source>
</evidence>
<dbReference type="FunFam" id="3.40.50.20:FF:000005">
    <property type="entry name" value="acetyl-CoA carboxylase isoform X2"/>
    <property type="match status" value="1"/>
</dbReference>
<keyword evidence="16" id="KW-0275">Fatty acid biosynthesis</keyword>
<comment type="function">
    <text evidence="22">Multifunctional enzyme that catalyzes the carboxylation of acetyl-CoA, forming malonyl-CoA, which is used in the plastid for fatty acid synthesis and in the cytosol in various biosynthetic pathways including fatty acid elongation.</text>
</comment>
<evidence type="ECO:0000256" key="5">
    <source>
        <dbReference type="ARBA" id="ARBA00022490"/>
    </source>
</evidence>
<evidence type="ECO:0000256" key="17">
    <source>
        <dbReference type="ARBA" id="ARBA00023211"/>
    </source>
</evidence>
<keyword evidence="14" id="KW-0460">Magnesium</keyword>
<dbReference type="EMBL" id="CM017874">
    <property type="protein sequence ID" value="KAG1334537.1"/>
    <property type="molecule type" value="Genomic_DNA"/>
</dbReference>
<dbReference type="SUPFAM" id="SSF51246">
    <property type="entry name" value="Rudiment single hybrid motif"/>
    <property type="match status" value="1"/>
</dbReference>
<dbReference type="InterPro" id="IPR013537">
    <property type="entry name" value="AcCoA_COase_cen"/>
</dbReference>
<evidence type="ECO:0000256" key="15">
    <source>
        <dbReference type="ARBA" id="ARBA00023098"/>
    </source>
</evidence>
<evidence type="ECO:0000256" key="7">
    <source>
        <dbReference type="ARBA" id="ARBA00022533"/>
    </source>
</evidence>
<dbReference type="Pfam" id="PF21385">
    <property type="entry name" value="ACCA_BT"/>
    <property type="match status" value="1"/>
</dbReference>
<evidence type="ECO:0000313" key="30">
    <source>
        <dbReference type="Proteomes" id="UP000797356"/>
    </source>
</evidence>
<dbReference type="SUPFAM" id="SSF52096">
    <property type="entry name" value="ClpP/crotonase"/>
    <property type="match status" value="2"/>
</dbReference>
<evidence type="ECO:0000256" key="3">
    <source>
        <dbReference type="ARBA" id="ARBA00004956"/>
    </source>
</evidence>
<dbReference type="Pfam" id="PF02785">
    <property type="entry name" value="Biotin_carb_C"/>
    <property type="match status" value="1"/>
</dbReference>
<dbReference type="CDD" id="cd06850">
    <property type="entry name" value="biotinyl_domain"/>
    <property type="match status" value="1"/>
</dbReference>
<organism evidence="29 30">
    <name type="scientific">Cocos nucifera</name>
    <name type="common">Coconut palm</name>
    <dbReference type="NCBI Taxonomy" id="13894"/>
    <lineage>
        <taxon>Eukaryota</taxon>
        <taxon>Viridiplantae</taxon>
        <taxon>Streptophyta</taxon>
        <taxon>Embryophyta</taxon>
        <taxon>Tracheophyta</taxon>
        <taxon>Spermatophyta</taxon>
        <taxon>Magnoliopsida</taxon>
        <taxon>Liliopsida</taxon>
        <taxon>Arecaceae</taxon>
        <taxon>Arecoideae</taxon>
        <taxon>Cocoseae</taxon>
        <taxon>Attaleinae</taxon>
        <taxon>Cocos</taxon>
    </lineage>
</organism>
<evidence type="ECO:0000256" key="19">
    <source>
        <dbReference type="ARBA" id="ARBA00023268"/>
    </source>
</evidence>
<evidence type="ECO:0000259" key="26">
    <source>
        <dbReference type="PROSITE" id="PS50979"/>
    </source>
</evidence>
<dbReference type="Proteomes" id="UP000797356">
    <property type="component" value="Chromosome 3"/>
</dbReference>
<evidence type="ECO:0000256" key="16">
    <source>
        <dbReference type="ARBA" id="ARBA00023160"/>
    </source>
</evidence>
<keyword evidence="15" id="KW-0443">Lipid metabolism</keyword>
<dbReference type="PROSITE" id="PS50979">
    <property type="entry name" value="BC"/>
    <property type="match status" value="1"/>
</dbReference>
<dbReference type="InterPro" id="IPR011763">
    <property type="entry name" value="COA_CT_C"/>
</dbReference>
<dbReference type="PROSITE" id="PS50989">
    <property type="entry name" value="COA_CT_CTER"/>
    <property type="match status" value="1"/>
</dbReference>
<dbReference type="Gene3D" id="3.90.226.10">
    <property type="entry name" value="2-enoyl-CoA Hydratase, Chain A, domain 1"/>
    <property type="match status" value="2"/>
</dbReference>
<evidence type="ECO:0000259" key="27">
    <source>
        <dbReference type="PROSITE" id="PS50980"/>
    </source>
</evidence>
<keyword evidence="18" id="KW-0092">Biotin</keyword>
<dbReference type="PROSITE" id="PS00867">
    <property type="entry name" value="CPSASE_2"/>
    <property type="match status" value="1"/>
</dbReference>
<dbReference type="SUPFAM" id="SSF51230">
    <property type="entry name" value="Single hybrid motif"/>
    <property type="match status" value="1"/>
</dbReference>
<dbReference type="GO" id="GO:0003989">
    <property type="term" value="F:acetyl-CoA carboxylase activity"/>
    <property type="evidence" value="ECO:0007669"/>
    <property type="project" value="UniProtKB-EC"/>
</dbReference>
<evidence type="ECO:0000256" key="20">
    <source>
        <dbReference type="ARBA" id="ARBA00048065"/>
    </source>
</evidence>
<comment type="subcellular location">
    <subcellularLocation>
        <location evidence="2">Cytoplasm</location>
        <location evidence="2">Cytosol</location>
    </subcellularLocation>
</comment>
<evidence type="ECO:0000256" key="9">
    <source>
        <dbReference type="ARBA" id="ARBA00022598"/>
    </source>
</evidence>
<dbReference type="InterPro" id="IPR013815">
    <property type="entry name" value="ATP_grasp_subdomain_1"/>
</dbReference>
<dbReference type="Pfam" id="PF01039">
    <property type="entry name" value="Carboxyl_trans"/>
    <property type="match status" value="1"/>
</dbReference>
<evidence type="ECO:0000256" key="4">
    <source>
        <dbReference type="ARBA" id="ARBA00011738"/>
    </source>
</evidence>
<comment type="catalytic activity">
    <reaction evidence="20">
        <text>hydrogencarbonate + acetyl-CoA + ATP = malonyl-CoA + ADP + phosphate + H(+)</text>
        <dbReference type="Rhea" id="RHEA:11308"/>
        <dbReference type="ChEBI" id="CHEBI:15378"/>
        <dbReference type="ChEBI" id="CHEBI:17544"/>
        <dbReference type="ChEBI" id="CHEBI:30616"/>
        <dbReference type="ChEBI" id="CHEBI:43474"/>
        <dbReference type="ChEBI" id="CHEBI:57288"/>
        <dbReference type="ChEBI" id="CHEBI:57384"/>
        <dbReference type="ChEBI" id="CHEBI:456216"/>
        <dbReference type="EC" id="6.4.1.2"/>
    </reaction>
</comment>
<keyword evidence="11 23" id="KW-0547">Nucleotide-binding</keyword>
<evidence type="ECO:0000256" key="6">
    <source>
        <dbReference type="ARBA" id="ARBA00022516"/>
    </source>
</evidence>